<dbReference type="EMBL" id="JBHSZI010000001">
    <property type="protein sequence ID" value="MFC7057020.1"/>
    <property type="molecule type" value="Genomic_DNA"/>
</dbReference>
<dbReference type="InterPro" id="IPR004358">
    <property type="entry name" value="Sig_transdc_His_kin-like_C"/>
</dbReference>
<dbReference type="GO" id="GO:0004673">
    <property type="term" value="F:protein histidine kinase activity"/>
    <property type="evidence" value="ECO:0007669"/>
    <property type="project" value="UniProtKB-EC"/>
</dbReference>
<feature type="domain" description="Histidine kinase" evidence="7">
    <location>
        <begin position="204"/>
        <end position="411"/>
    </location>
</feature>
<organism evidence="8 9">
    <name type="scientific">Halovenus salina</name>
    <dbReference type="NCBI Taxonomy" id="1510225"/>
    <lineage>
        <taxon>Archaea</taxon>
        <taxon>Methanobacteriati</taxon>
        <taxon>Methanobacteriota</taxon>
        <taxon>Stenosarchaea group</taxon>
        <taxon>Halobacteria</taxon>
        <taxon>Halobacteriales</taxon>
        <taxon>Haloarculaceae</taxon>
        <taxon>Halovenus</taxon>
    </lineage>
</organism>
<accession>A0ABD5VUX3</accession>
<dbReference type="GO" id="GO:0005524">
    <property type="term" value="F:ATP binding"/>
    <property type="evidence" value="ECO:0007669"/>
    <property type="project" value="UniProtKB-KW"/>
</dbReference>
<keyword evidence="6" id="KW-0067">ATP-binding</keyword>
<dbReference type="InterPro" id="IPR050980">
    <property type="entry name" value="2C_sensor_his_kinase"/>
</dbReference>
<reference evidence="8 9" key="1">
    <citation type="journal article" date="2019" name="Int. J. Syst. Evol. Microbiol.">
        <title>The Global Catalogue of Microorganisms (GCM) 10K type strain sequencing project: providing services to taxonomists for standard genome sequencing and annotation.</title>
        <authorList>
            <consortium name="The Broad Institute Genomics Platform"/>
            <consortium name="The Broad Institute Genome Sequencing Center for Infectious Disease"/>
            <person name="Wu L."/>
            <person name="Ma J."/>
        </authorList>
    </citation>
    <scope>NUCLEOTIDE SEQUENCE [LARGE SCALE GENOMIC DNA]</scope>
    <source>
        <strain evidence="8 9">JCM 30072</strain>
    </source>
</reference>
<dbReference type="PRINTS" id="PR00344">
    <property type="entry name" value="BCTRLSENSOR"/>
</dbReference>
<evidence type="ECO:0000256" key="1">
    <source>
        <dbReference type="ARBA" id="ARBA00000085"/>
    </source>
</evidence>
<protein>
    <recommendedName>
        <fullName evidence="2">histidine kinase</fullName>
        <ecNumber evidence="2">2.7.13.3</ecNumber>
    </recommendedName>
</protein>
<name>A0ABD5VUX3_9EURY</name>
<dbReference type="Proteomes" id="UP001596445">
    <property type="component" value="Unassembled WGS sequence"/>
</dbReference>
<dbReference type="EC" id="2.7.13.3" evidence="2"/>
<gene>
    <name evidence="8" type="ORF">ACFQQG_01045</name>
</gene>
<sequence>MGQEDTTAESDTDEKTIKTAGQIVKYSREIYNLDSVEEVAMITLEAVPHVIEGHPTPAVVEIRGDGLRIPESMIAGIDTGDDPGVLAKRAYEEEQLMLCADDSVEVTYDSEEVTRVRPDETGSNGGVTLAAPTVYSDEIGDSGAVLLVHWDGLEIVHKHHIKPVDYLAEHVATAVVNIRSRERLERARNDLAKRKEMIEVYERLLRHDLGNDLQVITGFSDALVDILDEGTKAGKYADKIFSTSNSAAELIERVGETVRTIREQGQAEPCEVRPILTEVVEDVETKYESLSVEYDATEFEYRAYVGDLIDSVFTNILSNAAVHNNGFVNVRLYAEEPTPDTVVIGIADDGTGIADGVVEDIFEMGKKGPDSEGTGFGLGLAKTLVESYGGSIAVAESDRGGADFRITLDLA</sequence>
<evidence type="ECO:0000256" key="3">
    <source>
        <dbReference type="ARBA" id="ARBA00022679"/>
    </source>
</evidence>
<dbReference type="InterPro" id="IPR003594">
    <property type="entry name" value="HATPase_dom"/>
</dbReference>
<dbReference type="PANTHER" id="PTHR44936">
    <property type="entry name" value="SENSOR PROTEIN CREC"/>
    <property type="match status" value="1"/>
</dbReference>
<dbReference type="Pfam" id="PF02518">
    <property type="entry name" value="HATPase_c"/>
    <property type="match status" value="1"/>
</dbReference>
<evidence type="ECO:0000256" key="2">
    <source>
        <dbReference type="ARBA" id="ARBA00012438"/>
    </source>
</evidence>
<proteinExistence type="predicted"/>
<dbReference type="PANTHER" id="PTHR44936:SF10">
    <property type="entry name" value="SENSOR PROTEIN RSTB"/>
    <property type="match status" value="1"/>
</dbReference>
<dbReference type="InterPro" id="IPR005467">
    <property type="entry name" value="His_kinase_dom"/>
</dbReference>
<evidence type="ECO:0000259" key="7">
    <source>
        <dbReference type="PROSITE" id="PS50109"/>
    </source>
</evidence>
<keyword evidence="5 8" id="KW-0418">Kinase</keyword>
<dbReference type="SUPFAM" id="SSF55874">
    <property type="entry name" value="ATPase domain of HSP90 chaperone/DNA topoisomerase II/histidine kinase"/>
    <property type="match status" value="1"/>
</dbReference>
<comment type="caution">
    <text evidence="8">The sequence shown here is derived from an EMBL/GenBank/DDBJ whole genome shotgun (WGS) entry which is preliminary data.</text>
</comment>
<dbReference type="InterPro" id="IPR036890">
    <property type="entry name" value="HATPase_C_sf"/>
</dbReference>
<evidence type="ECO:0000256" key="4">
    <source>
        <dbReference type="ARBA" id="ARBA00022741"/>
    </source>
</evidence>
<keyword evidence="4" id="KW-0547">Nucleotide-binding</keyword>
<dbReference type="SMART" id="SM00387">
    <property type="entry name" value="HATPase_c"/>
    <property type="match status" value="1"/>
</dbReference>
<dbReference type="PROSITE" id="PS50109">
    <property type="entry name" value="HIS_KIN"/>
    <property type="match status" value="1"/>
</dbReference>
<keyword evidence="3" id="KW-0808">Transferase</keyword>
<dbReference type="GeneID" id="76628823"/>
<dbReference type="AlphaFoldDB" id="A0ABD5VUX3"/>
<comment type="catalytic activity">
    <reaction evidence="1">
        <text>ATP + protein L-histidine = ADP + protein N-phospho-L-histidine.</text>
        <dbReference type="EC" id="2.7.13.3"/>
    </reaction>
</comment>
<dbReference type="RefSeq" id="WP_267162735.1">
    <property type="nucleotide sequence ID" value="NZ_CP112972.1"/>
</dbReference>
<evidence type="ECO:0000313" key="8">
    <source>
        <dbReference type="EMBL" id="MFC7057020.1"/>
    </source>
</evidence>
<evidence type="ECO:0000256" key="6">
    <source>
        <dbReference type="ARBA" id="ARBA00022840"/>
    </source>
</evidence>
<evidence type="ECO:0000313" key="9">
    <source>
        <dbReference type="Proteomes" id="UP001596445"/>
    </source>
</evidence>
<evidence type="ECO:0000256" key="5">
    <source>
        <dbReference type="ARBA" id="ARBA00022777"/>
    </source>
</evidence>
<dbReference type="Gene3D" id="3.30.565.10">
    <property type="entry name" value="Histidine kinase-like ATPase, C-terminal domain"/>
    <property type="match status" value="1"/>
</dbReference>
<dbReference type="CDD" id="cd00075">
    <property type="entry name" value="HATPase"/>
    <property type="match status" value="1"/>
</dbReference>
<keyword evidence="9" id="KW-1185">Reference proteome</keyword>